<evidence type="ECO:0000313" key="8">
    <source>
        <dbReference type="Proteomes" id="UP000193560"/>
    </source>
</evidence>
<dbReference type="AlphaFoldDB" id="A0A1X2IYR5"/>
<proteinExistence type="predicted"/>
<gene>
    <name evidence="7" type="ORF">BCR42DRAFT_317235</name>
</gene>
<dbReference type="GO" id="GO:0022857">
    <property type="term" value="F:transmembrane transporter activity"/>
    <property type="evidence" value="ECO:0007669"/>
    <property type="project" value="UniProtKB-ARBA"/>
</dbReference>
<dbReference type="STRING" id="90262.A0A1X2IYR5"/>
<evidence type="ECO:0000256" key="1">
    <source>
        <dbReference type="ARBA" id="ARBA00004141"/>
    </source>
</evidence>
<keyword evidence="5 6" id="KW-0472">Membrane</keyword>
<evidence type="ECO:0000256" key="2">
    <source>
        <dbReference type="ARBA" id="ARBA00022448"/>
    </source>
</evidence>
<evidence type="ECO:0000256" key="4">
    <source>
        <dbReference type="ARBA" id="ARBA00022989"/>
    </source>
</evidence>
<evidence type="ECO:0000313" key="7">
    <source>
        <dbReference type="EMBL" id="ORZ24440.1"/>
    </source>
</evidence>
<comment type="caution">
    <text evidence="7">The sequence shown here is derived from an EMBL/GenBank/DDBJ whole genome shotgun (WGS) entry which is preliminary data.</text>
</comment>
<feature type="transmembrane region" description="Helical" evidence="6">
    <location>
        <begin position="34"/>
        <end position="57"/>
    </location>
</feature>
<keyword evidence="2" id="KW-0813">Transport</keyword>
<dbReference type="PANTHER" id="PTHR45649:SF26">
    <property type="entry name" value="OS04G0435100 PROTEIN"/>
    <property type="match status" value="1"/>
</dbReference>
<evidence type="ECO:0000256" key="3">
    <source>
        <dbReference type="ARBA" id="ARBA00022692"/>
    </source>
</evidence>
<organism evidence="7 8">
    <name type="scientific">Absidia repens</name>
    <dbReference type="NCBI Taxonomy" id="90262"/>
    <lineage>
        <taxon>Eukaryota</taxon>
        <taxon>Fungi</taxon>
        <taxon>Fungi incertae sedis</taxon>
        <taxon>Mucoromycota</taxon>
        <taxon>Mucoromycotina</taxon>
        <taxon>Mucoromycetes</taxon>
        <taxon>Mucorales</taxon>
        <taxon>Cunninghamellaceae</taxon>
        <taxon>Absidia</taxon>
    </lineage>
</organism>
<name>A0A1X2IYR5_9FUNG</name>
<evidence type="ECO:0008006" key="9">
    <source>
        <dbReference type="Google" id="ProtNLM"/>
    </source>
</evidence>
<dbReference type="GO" id="GO:0016020">
    <property type="term" value="C:membrane"/>
    <property type="evidence" value="ECO:0007669"/>
    <property type="project" value="UniProtKB-SubCell"/>
</dbReference>
<dbReference type="OrthoDB" id="10054429at2759"/>
<dbReference type="Proteomes" id="UP000193560">
    <property type="component" value="Unassembled WGS sequence"/>
</dbReference>
<keyword evidence="8" id="KW-1185">Reference proteome</keyword>
<keyword evidence="4 6" id="KW-1133">Transmembrane helix</keyword>
<protein>
    <recommendedName>
        <fullName evidence="9">Amino acid permease/ SLC12A domain-containing protein</fullName>
    </recommendedName>
</protein>
<dbReference type="PANTHER" id="PTHR45649">
    <property type="entry name" value="AMINO-ACID PERMEASE BAT1"/>
    <property type="match status" value="1"/>
</dbReference>
<evidence type="ECO:0000256" key="6">
    <source>
        <dbReference type="SAM" id="Phobius"/>
    </source>
</evidence>
<evidence type="ECO:0000256" key="5">
    <source>
        <dbReference type="ARBA" id="ARBA00023136"/>
    </source>
</evidence>
<accession>A0A1X2IYR5</accession>
<sequence length="84" mass="9209">MYLGLAFSNIGILANSSATFQTVLSRGGPITVLLGWNTVAILMTCIALNFAELCSIYPAGGGLRMWNYEMLRRHPRTENKAKAM</sequence>
<dbReference type="EMBL" id="MCGE01000002">
    <property type="protein sequence ID" value="ORZ24440.1"/>
    <property type="molecule type" value="Genomic_DNA"/>
</dbReference>
<reference evidence="7 8" key="1">
    <citation type="submission" date="2016-07" db="EMBL/GenBank/DDBJ databases">
        <title>Pervasive Adenine N6-methylation of Active Genes in Fungi.</title>
        <authorList>
            <consortium name="DOE Joint Genome Institute"/>
            <person name="Mondo S.J."/>
            <person name="Dannebaum R.O."/>
            <person name="Kuo R.C."/>
            <person name="Labutti K."/>
            <person name="Haridas S."/>
            <person name="Kuo A."/>
            <person name="Salamov A."/>
            <person name="Ahrendt S.R."/>
            <person name="Lipzen A."/>
            <person name="Sullivan W."/>
            <person name="Andreopoulos W.B."/>
            <person name="Clum A."/>
            <person name="Lindquist E."/>
            <person name="Daum C."/>
            <person name="Ramamoorthy G.K."/>
            <person name="Gryganskyi A."/>
            <person name="Culley D."/>
            <person name="Magnuson J.K."/>
            <person name="James T.Y."/>
            <person name="O'Malley M.A."/>
            <person name="Stajich J.E."/>
            <person name="Spatafora J.W."/>
            <person name="Visel A."/>
            <person name="Grigoriev I.V."/>
        </authorList>
    </citation>
    <scope>NUCLEOTIDE SEQUENCE [LARGE SCALE GENOMIC DNA]</scope>
    <source>
        <strain evidence="7 8">NRRL 1336</strain>
    </source>
</reference>
<dbReference type="Gene3D" id="1.20.1740.10">
    <property type="entry name" value="Amino acid/polyamine transporter I"/>
    <property type="match status" value="1"/>
</dbReference>
<comment type="subcellular location">
    <subcellularLocation>
        <location evidence="1">Membrane</location>
        <topology evidence="1">Multi-pass membrane protein</topology>
    </subcellularLocation>
</comment>
<keyword evidence="3 6" id="KW-0812">Transmembrane</keyword>